<name>A0ABS5PA78_9FLAO</name>
<evidence type="ECO:0000313" key="2">
    <source>
        <dbReference type="Proteomes" id="UP000722625"/>
    </source>
</evidence>
<gene>
    <name evidence="1" type="ORF">KHA90_09085</name>
</gene>
<dbReference type="Proteomes" id="UP000722625">
    <property type="component" value="Unassembled WGS sequence"/>
</dbReference>
<evidence type="ECO:0000313" key="1">
    <source>
        <dbReference type="EMBL" id="MBS7231179.1"/>
    </source>
</evidence>
<accession>A0ABS5PA78</accession>
<dbReference type="RefSeq" id="WP_213298170.1">
    <property type="nucleotide sequence ID" value="NZ_JAGYVZ010000006.1"/>
</dbReference>
<keyword evidence="2" id="KW-1185">Reference proteome</keyword>
<evidence type="ECO:0008006" key="3">
    <source>
        <dbReference type="Google" id="ProtNLM"/>
    </source>
</evidence>
<sequence>MAIIKQAKNITVTIAKNHFVMAGEIERTAETTKIVATYGNIELNSVKKIVKNGNIG</sequence>
<comment type="caution">
    <text evidence="1">The sequence shown here is derived from an EMBL/GenBank/DDBJ whole genome shotgun (WGS) entry which is preliminary data.</text>
</comment>
<reference evidence="1 2" key="1">
    <citation type="journal article" date="2018" name="Int. J. Syst. Evol. Microbiol.">
        <title>Flavobacterium chryseum sp. nov. and Flavobacterium psychroterrae sp. nov., novel environmental bacteria isolated from Antarctica.</title>
        <authorList>
            <person name="Kralova S."/>
            <person name="Svec P."/>
            <person name="Busse H.J."/>
            <person name="Stankova E."/>
            <person name="Vaczi P."/>
            <person name="Sedlacek I."/>
        </authorList>
    </citation>
    <scope>NUCLEOTIDE SEQUENCE [LARGE SCALE GENOMIC DNA]</scope>
    <source>
        <strain evidence="1 2">CCM 8827</strain>
    </source>
</reference>
<protein>
    <recommendedName>
        <fullName evidence="3">BON domain-containing protein</fullName>
    </recommendedName>
</protein>
<organism evidence="1 2">
    <name type="scientific">Flavobacterium psychroterrae</name>
    <dbReference type="NCBI Taxonomy" id="2133767"/>
    <lineage>
        <taxon>Bacteria</taxon>
        <taxon>Pseudomonadati</taxon>
        <taxon>Bacteroidota</taxon>
        <taxon>Flavobacteriia</taxon>
        <taxon>Flavobacteriales</taxon>
        <taxon>Flavobacteriaceae</taxon>
        <taxon>Flavobacterium</taxon>
    </lineage>
</organism>
<proteinExistence type="predicted"/>
<dbReference type="EMBL" id="JAGYVZ010000006">
    <property type="protein sequence ID" value="MBS7231179.1"/>
    <property type="molecule type" value="Genomic_DNA"/>
</dbReference>